<dbReference type="PANTHER" id="PTHR37530:SF1">
    <property type="entry name" value="OUTER MEMBRANE PROTEIN SLP"/>
    <property type="match status" value="1"/>
</dbReference>
<evidence type="ECO:0000256" key="1">
    <source>
        <dbReference type="SAM" id="SignalP"/>
    </source>
</evidence>
<dbReference type="InterPro" id="IPR004658">
    <property type="entry name" value="OMP_Slp"/>
</dbReference>
<dbReference type="KEGG" id="mcau:MIT9_P1331"/>
<keyword evidence="2" id="KW-0449">Lipoprotein</keyword>
<dbReference type="GO" id="GO:0019867">
    <property type="term" value="C:outer membrane"/>
    <property type="evidence" value="ECO:0007669"/>
    <property type="project" value="InterPro"/>
</dbReference>
<name>A0AAU9CJG7_9GAMM</name>
<organism evidence="2 3">
    <name type="scientific">Methylomarinovum caldicuralii</name>
    <dbReference type="NCBI Taxonomy" id="438856"/>
    <lineage>
        <taxon>Bacteria</taxon>
        <taxon>Pseudomonadati</taxon>
        <taxon>Pseudomonadota</taxon>
        <taxon>Gammaproteobacteria</taxon>
        <taxon>Methylococcales</taxon>
        <taxon>Methylothermaceae</taxon>
        <taxon>Methylomarinovum</taxon>
    </lineage>
</organism>
<keyword evidence="1" id="KW-0732">Signal</keyword>
<dbReference type="PANTHER" id="PTHR37530">
    <property type="entry name" value="OUTER MEMBRANE PROTEIN SLP"/>
    <property type="match status" value="1"/>
</dbReference>
<evidence type="ECO:0000313" key="3">
    <source>
        <dbReference type="Proteomes" id="UP001321825"/>
    </source>
</evidence>
<accession>A0AAU9CJG7</accession>
<reference evidence="3" key="1">
    <citation type="journal article" date="2024" name="Int. J. Syst. Evol. Microbiol.">
        <title>Methylomarinovum tepidoasis sp. nov., a moderately thermophilic methanotroph of the family Methylothermaceae isolated from a deep-sea hydrothermal field.</title>
        <authorList>
            <person name="Hirayama H."/>
            <person name="Takaki Y."/>
            <person name="Abe M."/>
            <person name="Miyazaki M."/>
            <person name="Uematsu K."/>
            <person name="Matsui Y."/>
            <person name="Takai K."/>
        </authorList>
    </citation>
    <scope>NUCLEOTIDE SEQUENCE [LARGE SCALE GENOMIC DNA]</scope>
    <source>
        <strain evidence="3">IT-9</strain>
    </source>
</reference>
<dbReference type="EMBL" id="AP024714">
    <property type="protein sequence ID" value="BCX81751.1"/>
    <property type="molecule type" value="Genomic_DNA"/>
</dbReference>
<evidence type="ECO:0000313" key="2">
    <source>
        <dbReference type="EMBL" id="BCX81751.1"/>
    </source>
</evidence>
<keyword evidence="3" id="KW-1185">Reference proteome</keyword>
<dbReference type="PIRSF" id="PIRSF004982">
    <property type="entry name" value="SlP"/>
    <property type="match status" value="1"/>
</dbReference>
<feature type="signal peptide" evidence="1">
    <location>
        <begin position="1"/>
        <end position="18"/>
    </location>
</feature>
<sequence length="176" mass="20048">MKAVHVFFSLLGLLSLLAGCASLPPELQGQAAPLSLAQVQAEPEKYRGRTVRWGGTILKVENAAEATRIQILARPLDRSGRPQKDGEPLGRFMATTPAFLDPAIYLPGRELTVLGTVADSTEISVGERKLRIPLIAAKSWHLWPRREKKSPPPVYPTWYWWYDFWWWYYPWGPCCW</sequence>
<protein>
    <submittedName>
        <fullName evidence="2">Outer membrane lipoprotein</fullName>
    </submittedName>
</protein>
<proteinExistence type="predicted"/>
<feature type="chain" id="PRO_5043605643" evidence="1">
    <location>
        <begin position="19"/>
        <end position="176"/>
    </location>
</feature>
<dbReference type="Pfam" id="PF03843">
    <property type="entry name" value="Slp"/>
    <property type="match status" value="1"/>
</dbReference>
<gene>
    <name evidence="2" type="ORF">MIT9_P1331</name>
</gene>
<dbReference type="Proteomes" id="UP001321825">
    <property type="component" value="Chromosome"/>
</dbReference>
<dbReference type="RefSeq" id="WP_317706662.1">
    <property type="nucleotide sequence ID" value="NZ_AP024714.1"/>
</dbReference>
<dbReference type="PROSITE" id="PS51257">
    <property type="entry name" value="PROKAR_LIPOPROTEIN"/>
    <property type="match status" value="1"/>
</dbReference>
<dbReference type="AlphaFoldDB" id="A0AAU9CJG7"/>